<keyword evidence="4" id="KW-0472">Membrane</keyword>
<gene>
    <name evidence="8" type="ORF">M9458_054719</name>
</gene>
<protein>
    <recommendedName>
        <fullName evidence="7">Eph LBD domain-containing protein</fullName>
    </recommendedName>
</protein>
<evidence type="ECO:0000313" key="8">
    <source>
        <dbReference type="EMBL" id="KAL0150060.1"/>
    </source>
</evidence>
<evidence type="ECO:0000256" key="6">
    <source>
        <dbReference type="SAM" id="MobiDB-lite"/>
    </source>
</evidence>
<dbReference type="PANTHER" id="PTHR46877:SF19">
    <property type="entry name" value="RECEPTOR PROTEIN-TYROSINE KINASE"/>
    <property type="match status" value="1"/>
</dbReference>
<dbReference type="PROSITE" id="PS51550">
    <property type="entry name" value="EPH_LBD"/>
    <property type="match status" value="1"/>
</dbReference>
<dbReference type="SUPFAM" id="SSF49785">
    <property type="entry name" value="Galactose-binding domain-like"/>
    <property type="match status" value="1"/>
</dbReference>
<dbReference type="InterPro" id="IPR008979">
    <property type="entry name" value="Galactose-bd-like_sf"/>
</dbReference>
<keyword evidence="5" id="KW-0675">Receptor</keyword>
<comment type="caution">
    <text evidence="8">The sequence shown here is derived from an EMBL/GenBank/DDBJ whole genome shotgun (WGS) entry which is preliminary data.</text>
</comment>
<feature type="non-terminal residue" evidence="8">
    <location>
        <position position="1"/>
    </location>
</feature>
<feature type="domain" description="Eph LBD" evidence="7">
    <location>
        <begin position="1"/>
        <end position="143"/>
    </location>
</feature>
<comment type="subcellular location">
    <subcellularLocation>
        <location evidence="1">Membrane</location>
        <topology evidence="1">Single-pass membrane protein</topology>
    </subcellularLocation>
</comment>
<dbReference type="EMBL" id="JAMKFB020000308">
    <property type="protein sequence ID" value="KAL0150060.1"/>
    <property type="molecule type" value="Genomic_DNA"/>
</dbReference>
<proteinExistence type="predicted"/>
<reference evidence="8 9" key="1">
    <citation type="submission" date="2024-05" db="EMBL/GenBank/DDBJ databases">
        <title>Genome sequencing and assembly of Indian major carp, Cirrhinus mrigala (Hamilton, 1822).</title>
        <authorList>
            <person name="Mohindra V."/>
            <person name="Chowdhury L.M."/>
            <person name="Lal K."/>
            <person name="Jena J.K."/>
        </authorList>
    </citation>
    <scope>NUCLEOTIDE SEQUENCE [LARGE SCALE GENOMIC DNA]</scope>
    <source>
        <strain evidence="8">CM1030</strain>
        <tissue evidence="8">Blood</tissue>
    </source>
</reference>
<evidence type="ECO:0000256" key="3">
    <source>
        <dbReference type="ARBA" id="ARBA00022840"/>
    </source>
</evidence>
<dbReference type="AlphaFoldDB" id="A0ABD0MM53"/>
<evidence type="ECO:0000256" key="5">
    <source>
        <dbReference type="ARBA" id="ARBA00023170"/>
    </source>
</evidence>
<evidence type="ECO:0000256" key="2">
    <source>
        <dbReference type="ARBA" id="ARBA00022741"/>
    </source>
</evidence>
<evidence type="ECO:0000256" key="4">
    <source>
        <dbReference type="ARBA" id="ARBA00023136"/>
    </source>
</evidence>
<name>A0ABD0MM53_CIRMR</name>
<evidence type="ECO:0000259" key="7">
    <source>
        <dbReference type="PROSITE" id="PS51550"/>
    </source>
</evidence>
<sequence length="197" mass="21930">GLDEEGNSVRTFQICPTDTSVSHWLRTRFIPRRGASQVYVEIRFTMMECSAMPSSFRTCKETFNLYYYQSDEDTASSTHPAWMENPYSKVDTVAADFLKSNVKTVRVGPLSKKGFYLAFQAQGACMALLSVRVFFKKCPAVTRAFSSFPETLPHSLVQQAEGVCVVNSAPTGQNAAPPTIGWGLPRPRVRVNRDTSP</sequence>
<keyword evidence="9" id="KW-1185">Reference proteome</keyword>
<dbReference type="Pfam" id="PF25599">
    <property type="entry name" value="Ephrin_CRD"/>
    <property type="match status" value="1"/>
</dbReference>
<dbReference type="SMART" id="SM00615">
    <property type="entry name" value="EPH_lbd"/>
    <property type="match status" value="1"/>
</dbReference>
<dbReference type="GO" id="GO:0016020">
    <property type="term" value="C:membrane"/>
    <property type="evidence" value="ECO:0007669"/>
    <property type="project" value="UniProtKB-SubCell"/>
</dbReference>
<dbReference type="InterPro" id="IPR001090">
    <property type="entry name" value="Ephrin_rcpt_lig-bd_dom"/>
</dbReference>
<dbReference type="Gene3D" id="2.60.120.260">
    <property type="entry name" value="Galactose-binding domain-like"/>
    <property type="match status" value="1"/>
</dbReference>
<evidence type="ECO:0000256" key="1">
    <source>
        <dbReference type="ARBA" id="ARBA00004167"/>
    </source>
</evidence>
<keyword evidence="2" id="KW-0547">Nucleotide-binding</keyword>
<dbReference type="Gene3D" id="2.60.40.1770">
    <property type="entry name" value="ephrin a2 ectodomain"/>
    <property type="match status" value="1"/>
</dbReference>
<feature type="region of interest" description="Disordered" evidence="6">
    <location>
        <begin position="176"/>
        <end position="197"/>
    </location>
</feature>
<dbReference type="Proteomes" id="UP001529510">
    <property type="component" value="Unassembled WGS sequence"/>
</dbReference>
<dbReference type="GO" id="GO:0005524">
    <property type="term" value="F:ATP binding"/>
    <property type="evidence" value="ECO:0007669"/>
    <property type="project" value="UniProtKB-KW"/>
</dbReference>
<dbReference type="Pfam" id="PF01404">
    <property type="entry name" value="Ephrin_lbd"/>
    <property type="match status" value="1"/>
</dbReference>
<accession>A0ABD0MM53</accession>
<keyword evidence="3" id="KW-0067">ATP-binding</keyword>
<evidence type="ECO:0000313" key="9">
    <source>
        <dbReference type="Proteomes" id="UP001529510"/>
    </source>
</evidence>
<organism evidence="8 9">
    <name type="scientific">Cirrhinus mrigala</name>
    <name type="common">Mrigala</name>
    <dbReference type="NCBI Taxonomy" id="683832"/>
    <lineage>
        <taxon>Eukaryota</taxon>
        <taxon>Metazoa</taxon>
        <taxon>Chordata</taxon>
        <taxon>Craniata</taxon>
        <taxon>Vertebrata</taxon>
        <taxon>Euteleostomi</taxon>
        <taxon>Actinopterygii</taxon>
        <taxon>Neopterygii</taxon>
        <taxon>Teleostei</taxon>
        <taxon>Ostariophysi</taxon>
        <taxon>Cypriniformes</taxon>
        <taxon>Cyprinidae</taxon>
        <taxon>Labeoninae</taxon>
        <taxon>Labeonini</taxon>
        <taxon>Cirrhinus</taxon>
    </lineage>
</organism>
<dbReference type="PANTHER" id="PTHR46877">
    <property type="entry name" value="EPH RECEPTOR A5"/>
    <property type="match status" value="1"/>
</dbReference>
<dbReference type="InterPro" id="IPR050449">
    <property type="entry name" value="Ephrin_rcpt_TKs"/>
</dbReference>
<feature type="non-terminal residue" evidence="8">
    <location>
        <position position="197"/>
    </location>
</feature>